<dbReference type="InterPro" id="IPR013083">
    <property type="entry name" value="Znf_RING/FYVE/PHD"/>
</dbReference>
<keyword evidence="9" id="KW-1185">Reference proteome</keyword>
<keyword evidence="2 4" id="KW-0863">Zinc-finger</keyword>
<evidence type="ECO:0000313" key="8">
    <source>
        <dbReference type="EMBL" id="KYB28228.1"/>
    </source>
</evidence>
<evidence type="ECO:0000313" key="9">
    <source>
        <dbReference type="Proteomes" id="UP000007266"/>
    </source>
</evidence>
<dbReference type="eggNOG" id="KOG0619">
    <property type="taxonomic scope" value="Eukaryota"/>
</dbReference>
<dbReference type="InParanoid" id="A0A139WJK2"/>
<dbReference type="PROSITE" id="PS50089">
    <property type="entry name" value="ZF_RING_2"/>
    <property type="match status" value="1"/>
</dbReference>
<dbReference type="GO" id="GO:0005634">
    <property type="term" value="C:nucleus"/>
    <property type="evidence" value="ECO:0000318"/>
    <property type="project" value="GO_Central"/>
</dbReference>
<evidence type="ECO:0000256" key="5">
    <source>
        <dbReference type="SAM" id="Coils"/>
    </source>
</evidence>
<evidence type="ECO:0000256" key="1">
    <source>
        <dbReference type="ARBA" id="ARBA00022723"/>
    </source>
</evidence>
<dbReference type="Pfam" id="PF13920">
    <property type="entry name" value="zf-C3HC4_3"/>
    <property type="match status" value="1"/>
</dbReference>
<dbReference type="PANTHER" id="PTHR10044:SF139">
    <property type="entry name" value="DEATH-ASSOCIATED INHIBITOR OF APOPTOSIS 2"/>
    <property type="match status" value="1"/>
</dbReference>
<evidence type="ECO:0000256" key="6">
    <source>
        <dbReference type="SAM" id="MobiDB-lite"/>
    </source>
</evidence>
<keyword evidence="1" id="KW-0479">Metal-binding</keyword>
<dbReference type="InterPro" id="IPR050784">
    <property type="entry name" value="IAP"/>
</dbReference>
<evidence type="ECO:0000256" key="4">
    <source>
        <dbReference type="PROSITE-ProRule" id="PRU00175"/>
    </source>
</evidence>
<name>A0A139WJK2_TRICA</name>
<protein>
    <submittedName>
        <fullName evidence="8">E3 ubiquitin-protein ligase LRSAM1-like Protein</fullName>
    </submittedName>
</protein>
<dbReference type="GO" id="GO:0051726">
    <property type="term" value="P:regulation of cell cycle"/>
    <property type="evidence" value="ECO:0000318"/>
    <property type="project" value="GO_Central"/>
</dbReference>
<dbReference type="SUPFAM" id="SSF57850">
    <property type="entry name" value="RING/U-box"/>
    <property type="match status" value="1"/>
</dbReference>
<dbReference type="EMBL" id="KQ971335">
    <property type="protein sequence ID" value="KYB28228.1"/>
    <property type="molecule type" value="Genomic_DNA"/>
</dbReference>
<reference evidence="8 9" key="1">
    <citation type="journal article" date="2008" name="Nature">
        <title>The genome of the model beetle and pest Tribolium castaneum.</title>
        <authorList>
            <consortium name="Tribolium Genome Sequencing Consortium"/>
            <person name="Richards S."/>
            <person name="Gibbs R.A."/>
            <person name="Weinstock G.M."/>
            <person name="Brown S.J."/>
            <person name="Denell R."/>
            <person name="Beeman R.W."/>
            <person name="Gibbs R."/>
            <person name="Beeman R.W."/>
            <person name="Brown S.J."/>
            <person name="Bucher G."/>
            <person name="Friedrich M."/>
            <person name="Grimmelikhuijzen C.J."/>
            <person name="Klingler M."/>
            <person name="Lorenzen M."/>
            <person name="Richards S."/>
            <person name="Roth S."/>
            <person name="Schroder R."/>
            <person name="Tautz D."/>
            <person name="Zdobnov E.M."/>
            <person name="Muzny D."/>
            <person name="Gibbs R.A."/>
            <person name="Weinstock G.M."/>
            <person name="Attaway T."/>
            <person name="Bell S."/>
            <person name="Buhay C.J."/>
            <person name="Chandrabose M.N."/>
            <person name="Chavez D."/>
            <person name="Clerk-Blankenburg K.P."/>
            <person name="Cree A."/>
            <person name="Dao M."/>
            <person name="Davis C."/>
            <person name="Chacko J."/>
            <person name="Dinh H."/>
            <person name="Dugan-Rocha S."/>
            <person name="Fowler G."/>
            <person name="Garner T.T."/>
            <person name="Garnes J."/>
            <person name="Gnirke A."/>
            <person name="Hawes A."/>
            <person name="Hernandez J."/>
            <person name="Hines S."/>
            <person name="Holder M."/>
            <person name="Hume J."/>
            <person name="Jhangiani S.N."/>
            <person name="Joshi V."/>
            <person name="Khan Z.M."/>
            <person name="Jackson L."/>
            <person name="Kovar C."/>
            <person name="Kowis A."/>
            <person name="Lee S."/>
            <person name="Lewis L.R."/>
            <person name="Margolis J."/>
            <person name="Morgan M."/>
            <person name="Nazareth L.V."/>
            <person name="Nguyen N."/>
            <person name="Okwuonu G."/>
            <person name="Parker D."/>
            <person name="Richards S."/>
            <person name="Ruiz S.J."/>
            <person name="Santibanez J."/>
            <person name="Savard J."/>
            <person name="Scherer S.E."/>
            <person name="Schneider B."/>
            <person name="Sodergren E."/>
            <person name="Tautz D."/>
            <person name="Vattahil S."/>
            <person name="Villasana D."/>
            <person name="White C.S."/>
            <person name="Wright R."/>
            <person name="Park Y."/>
            <person name="Beeman R.W."/>
            <person name="Lord J."/>
            <person name="Oppert B."/>
            <person name="Lorenzen M."/>
            <person name="Brown S."/>
            <person name="Wang L."/>
            <person name="Savard J."/>
            <person name="Tautz D."/>
            <person name="Richards S."/>
            <person name="Weinstock G."/>
            <person name="Gibbs R.A."/>
            <person name="Liu Y."/>
            <person name="Worley K."/>
            <person name="Weinstock G."/>
            <person name="Elsik C.G."/>
            <person name="Reese J.T."/>
            <person name="Elhaik E."/>
            <person name="Landan G."/>
            <person name="Graur D."/>
            <person name="Arensburger P."/>
            <person name="Atkinson P."/>
            <person name="Beeman R.W."/>
            <person name="Beidler J."/>
            <person name="Brown S.J."/>
            <person name="Demuth J.P."/>
            <person name="Drury D.W."/>
            <person name="Du Y.Z."/>
            <person name="Fujiwara H."/>
            <person name="Lorenzen M."/>
            <person name="Maselli V."/>
            <person name="Osanai M."/>
            <person name="Park Y."/>
            <person name="Robertson H.M."/>
            <person name="Tu Z."/>
            <person name="Wang J.J."/>
            <person name="Wang S."/>
            <person name="Richards S."/>
            <person name="Song H."/>
            <person name="Zhang L."/>
            <person name="Sodergren E."/>
            <person name="Werner D."/>
            <person name="Stanke M."/>
            <person name="Morgenstern B."/>
            <person name="Solovyev V."/>
            <person name="Kosarev P."/>
            <person name="Brown G."/>
            <person name="Chen H.C."/>
            <person name="Ermolaeva O."/>
            <person name="Hlavina W."/>
            <person name="Kapustin Y."/>
            <person name="Kiryutin B."/>
            <person name="Kitts P."/>
            <person name="Maglott D."/>
            <person name="Pruitt K."/>
            <person name="Sapojnikov V."/>
            <person name="Souvorov A."/>
            <person name="Mackey A.J."/>
            <person name="Waterhouse R.M."/>
            <person name="Wyder S."/>
            <person name="Zdobnov E.M."/>
            <person name="Zdobnov E.M."/>
            <person name="Wyder S."/>
            <person name="Kriventseva E.V."/>
            <person name="Kadowaki T."/>
            <person name="Bork P."/>
            <person name="Aranda M."/>
            <person name="Bao R."/>
            <person name="Beermann A."/>
            <person name="Berns N."/>
            <person name="Bolognesi R."/>
            <person name="Bonneton F."/>
            <person name="Bopp D."/>
            <person name="Brown S.J."/>
            <person name="Bucher G."/>
            <person name="Butts T."/>
            <person name="Chaumot A."/>
            <person name="Denell R.E."/>
            <person name="Ferrier D.E."/>
            <person name="Friedrich M."/>
            <person name="Gordon C.M."/>
            <person name="Jindra M."/>
            <person name="Klingler M."/>
            <person name="Lan Q."/>
            <person name="Lattorff H.M."/>
            <person name="Laudet V."/>
            <person name="von Levetsow C."/>
            <person name="Liu Z."/>
            <person name="Lutz R."/>
            <person name="Lynch J.A."/>
            <person name="da Fonseca R.N."/>
            <person name="Posnien N."/>
            <person name="Reuter R."/>
            <person name="Roth S."/>
            <person name="Savard J."/>
            <person name="Schinko J.B."/>
            <person name="Schmitt C."/>
            <person name="Schoppmeier M."/>
            <person name="Schroder R."/>
            <person name="Shippy T.D."/>
            <person name="Simonnet F."/>
            <person name="Marques-Souza H."/>
            <person name="Tautz D."/>
            <person name="Tomoyasu Y."/>
            <person name="Trauner J."/>
            <person name="Van der Zee M."/>
            <person name="Vervoort M."/>
            <person name="Wittkopp N."/>
            <person name="Wimmer E.A."/>
            <person name="Yang X."/>
            <person name="Jones A.K."/>
            <person name="Sattelle D.B."/>
            <person name="Ebert P.R."/>
            <person name="Nelson D."/>
            <person name="Scott J.G."/>
            <person name="Beeman R.W."/>
            <person name="Muthukrishnan S."/>
            <person name="Kramer K.J."/>
            <person name="Arakane Y."/>
            <person name="Beeman R.W."/>
            <person name="Zhu Q."/>
            <person name="Hogenkamp D."/>
            <person name="Dixit R."/>
            <person name="Oppert B."/>
            <person name="Jiang H."/>
            <person name="Zou Z."/>
            <person name="Marshall J."/>
            <person name="Elpidina E."/>
            <person name="Vinokurov K."/>
            <person name="Oppert C."/>
            <person name="Zou Z."/>
            <person name="Evans J."/>
            <person name="Lu Z."/>
            <person name="Zhao P."/>
            <person name="Sumathipala N."/>
            <person name="Altincicek B."/>
            <person name="Vilcinskas A."/>
            <person name="Williams M."/>
            <person name="Hultmark D."/>
            <person name="Hetru C."/>
            <person name="Jiang H."/>
            <person name="Grimmelikhuijzen C.J."/>
            <person name="Hauser F."/>
            <person name="Cazzamali G."/>
            <person name="Williamson M."/>
            <person name="Park Y."/>
            <person name="Li B."/>
            <person name="Tanaka Y."/>
            <person name="Predel R."/>
            <person name="Neupert S."/>
            <person name="Schachtner J."/>
            <person name="Verleyen P."/>
            <person name="Raible F."/>
            <person name="Bork P."/>
            <person name="Friedrich M."/>
            <person name="Walden K.K."/>
            <person name="Robertson H.M."/>
            <person name="Angeli S."/>
            <person name="Foret S."/>
            <person name="Bucher G."/>
            <person name="Schuetz S."/>
            <person name="Maleszka R."/>
            <person name="Wimmer E.A."/>
            <person name="Beeman R.W."/>
            <person name="Lorenzen M."/>
            <person name="Tomoyasu Y."/>
            <person name="Miller S.C."/>
            <person name="Grossmann D."/>
            <person name="Bucher G."/>
        </authorList>
    </citation>
    <scope>NUCLEOTIDE SEQUENCE [LARGE SCALE GENOMIC DNA]</scope>
    <source>
        <strain evidence="8 9">Georgia GA2</strain>
    </source>
</reference>
<keyword evidence="5" id="KW-0175">Coiled coil</keyword>
<organism evidence="8 9">
    <name type="scientific">Tribolium castaneum</name>
    <name type="common">Red flour beetle</name>
    <dbReference type="NCBI Taxonomy" id="7070"/>
    <lineage>
        <taxon>Eukaryota</taxon>
        <taxon>Metazoa</taxon>
        <taxon>Ecdysozoa</taxon>
        <taxon>Arthropoda</taxon>
        <taxon>Hexapoda</taxon>
        <taxon>Insecta</taxon>
        <taxon>Pterygota</taxon>
        <taxon>Neoptera</taxon>
        <taxon>Endopterygota</taxon>
        <taxon>Coleoptera</taxon>
        <taxon>Polyphaga</taxon>
        <taxon>Cucujiformia</taxon>
        <taxon>Tenebrionidae</taxon>
        <taxon>Tenebrionidae incertae sedis</taxon>
        <taxon>Tribolium</taxon>
    </lineage>
</organism>
<dbReference type="AlphaFoldDB" id="A0A139WJK2"/>
<dbReference type="GO" id="GO:0005737">
    <property type="term" value="C:cytoplasm"/>
    <property type="evidence" value="ECO:0000318"/>
    <property type="project" value="GO_Central"/>
</dbReference>
<sequence>MVLYSETPDLGQPYLGPETIEDTPDTSTDNNEDQTDAFEAKIWKLENIKKQKLQDFLEMEKANELLQRQEFELANAQKIHKEKLLADIAEQQNKLDIELLKLQQEKEIERFHLIEKVLEAEQNSDRAIQQLLELNSEPLAQLLQQEKEEEERILAAANKYNSDLRKTDILSDMQVLLEQELTKFQQFHENRMEVSRGILEQEMDYDYRISEILQNQDLHKAELLSKLQEDSELQKVAVGALLERGDARSWGLLQQVKLVESQLAALTHIEMDKKKLEIEENLNDLSEKRIQLSCLLMDLLDQQKARRDQLLSTLQNLEEFNNSDDFWLKQYQSLLEKLPEGLSEAQKNMDPLLAQALLLNGVINCLPFLASLMQCQCNVAKITESDLKEVGIVNKSDRVHILDAFQMYRKEQIPTDTAPSAPVLPIEEASAPPLENVANLGTECVICLDSTCEVIFVPCGHFCCCSQCPVTLNDCPMCRTSIERKIRIIS</sequence>
<keyword evidence="3" id="KW-0862">Zinc</keyword>
<reference evidence="8 9" key="2">
    <citation type="journal article" date="2010" name="Nucleic Acids Res.">
        <title>BeetleBase in 2010: revisions to provide comprehensive genomic information for Tribolium castaneum.</title>
        <authorList>
            <person name="Kim H.S."/>
            <person name="Murphy T."/>
            <person name="Xia J."/>
            <person name="Caragea D."/>
            <person name="Park Y."/>
            <person name="Beeman R.W."/>
            <person name="Lorenzen M.D."/>
            <person name="Butcher S."/>
            <person name="Manak J.R."/>
            <person name="Brown S.J."/>
        </authorList>
    </citation>
    <scope>GENOME REANNOTATION</scope>
    <source>
        <strain evidence="8 9">Georgia GA2</strain>
    </source>
</reference>
<dbReference type="GO" id="GO:0043066">
    <property type="term" value="P:negative regulation of apoptotic process"/>
    <property type="evidence" value="ECO:0000318"/>
    <property type="project" value="GO_Central"/>
</dbReference>
<dbReference type="CDD" id="cd16515">
    <property type="entry name" value="RING-HC_LRSAM1"/>
    <property type="match status" value="1"/>
</dbReference>
<evidence type="ECO:0000256" key="3">
    <source>
        <dbReference type="ARBA" id="ARBA00022833"/>
    </source>
</evidence>
<dbReference type="PANTHER" id="PTHR10044">
    <property type="entry name" value="INHIBITOR OF APOPTOSIS"/>
    <property type="match status" value="1"/>
</dbReference>
<evidence type="ECO:0000259" key="7">
    <source>
        <dbReference type="PROSITE" id="PS50089"/>
    </source>
</evidence>
<gene>
    <name evidence="8" type="primary">AUGUSTUS-3.0.2_02403</name>
    <name evidence="8" type="ORF">TcasGA2_TC002403</name>
</gene>
<accession>A0A139WJK2</accession>
<dbReference type="GO" id="GO:0008270">
    <property type="term" value="F:zinc ion binding"/>
    <property type="evidence" value="ECO:0007669"/>
    <property type="project" value="UniProtKB-KW"/>
</dbReference>
<dbReference type="GO" id="GO:0043027">
    <property type="term" value="F:cysteine-type endopeptidase inhibitor activity involved in apoptotic process"/>
    <property type="evidence" value="ECO:0000318"/>
    <property type="project" value="GO_Central"/>
</dbReference>
<feature type="compositionally biased region" description="Acidic residues" evidence="6">
    <location>
        <begin position="19"/>
        <end position="32"/>
    </location>
</feature>
<dbReference type="Proteomes" id="UP000007266">
    <property type="component" value="Linkage group 3"/>
</dbReference>
<proteinExistence type="predicted"/>
<feature type="domain" description="RING-type" evidence="7">
    <location>
        <begin position="444"/>
        <end position="479"/>
    </location>
</feature>
<dbReference type="InterPro" id="IPR001841">
    <property type="entry name" value="Znf_RING"/>
</dbReference>
<dbReference type="GO" id="GO:0031398">
    <property type="term" value="P:positive regulation of protein ubiquitination"/>
    <property type="evidence" value="ECO:0000318"/>
    <property type="project" value="GO_Central"/>
</dbReference>
<evidence type="ECO:0000256" key="2">
    <source>
        <dbReference type="ARBA" id="ARBA00022771"/>
    </source>
</evidence>
<dbReference type="Gene3D" id="3.30.40.10">
    <property type="entry name" value="Zinc/RING finger domain, C3HC4 (zinc finger)"/>
    <property type="match status" value="1"/>
</dbReference>
<dbReference type="GO" id="GO:0061630">
    <property type="term" value="F:ubiquitin protein ligase activity"/>
    <property type="evidence" value="ECO:0000318"/>
    <property type="project" value="GO_Central"/>
</dbReference>
<feature type="coiled-coil region" evidence="5">
    <location>
        <begin position="59"/>
        <end position="163"/>
    </location>
</feature>
<feature type="coiled-coil region" evidence="5">
    <location>
        <begin position="268"/>
        <end position="320"/>
    </location>
</feature>
<dbReference type="FunFam" id="1.10.1170.10:FF:000002">
    <property type="entry name" value="Baculoviral IAP repeat containing 7"/>
    <property type="match status" value="1"/>
</dbReference>
<dbReference type="STRING" id="7070.A0A139WJK2"/>
<dbReference type="OMA" id="LWCSSEC"/>
<feature type="region of interest" description="Disordered" evidence="6">
    <location>
        <begin position="1"/>
        <end position="32"/>
    </location>
</feature>